<comment type="caution">
    <text evidence="1">The sequence shown here is derived from an EMBL/GenBank/DDBJ whole genome shotgun (WGS) entry which is preliminary data.</text>
</comment>
<evidence type="ECO:0000313" key="1">
    <source>
        <dbReference type="EMBL" id="PHJ35964.1"/>
    </source>
</evidence>
<sequence length="31" mass="3378">MPSETEIFGGMQVFRTKSLIPSANPNIMPAI</sequence>
<dbReference type="Proteomes" id="UP000223296">
    <property type="component" value="Unassembled WGS sequence"/>
</dbReference>
<protein>
    <submittedName>
        <fullName evidence="1">Uncharacterized protein</fullName>
    </submittedName>
</protein>
<dbReference type="EMBL" id="AVBE01000002">
    <property type="protein sequence ID" value="PHJ35964.1"/>
    <property type="molecule type" value="Genomic_DNA"/>
</dbReference>
<evidence type="ECO:0000313" key="2">
    <source>
        <dbReference type="Proteomes" id="UP000223296"/>
    </source>
</evidence>
<dbReference type="AlphaFoldDB" id="A0AA44UA20"/>
<organism evidence="1 2">
    <name type="scientific">Neisseria gonorrhoeae 3502</name>
    <dbReference type="NCBI Taxonomy" id="1193404"/>
    <lineage>
        <taxon>Bacteria</taxon>
        <taxon>Pseudomonadati</taxon>
        <taxon>Pseudomonadota</taxon>
        <taxon>Betaproteobacteria</taxon>
        <taxon>Neisseriales</taxon>
        <taxon>Neisseriaceae</taxon>
        <taxon>Neisseria</taxon>
    </lineage>
</organism>
<name>A0AA44UA20_NEIGO</name>
<gene>
    <name evidence="1" type="ORF">N776_02970</name>
</gene>
<proteinExistence type="predicted"/>
<accession>A0AA44UA20</accession>
<reference evidence="1 2" key="1">
    <citation type="submission" date="2013-08" db="EMBL/GenBank/DDBJ databases">
        <authorList>
            <person name="Trees D."/>
        </authorList>
    </citation>
    <scope>NUCLEOTIDE SEQUENCE [LARGE SCALE GENOMIC DNA]</scope>
    <source>
        <strain evidence="1 2">3502</strain>
    </source>
</reference>